<dbReference type="EMBL" id="FWFN01000006">
    <property type="protein sequence ID" value="SLN63170.1"/>
    <property type="molecule type" value="Genomic_DNA"/>
</dbReference>
<feature type="binding site" evidence="1">
    <location>
        <position position="19"/>
    </location>
    <ligand>
        <name>S-adenosyl-L-methionine</name>
        <dbReference type="ChEBI" id="CHEBI:59789"/>
    </ligand>
</feature>
<comment type="similarity">
    <text evidence="1">Belongs to the RlmJ family.</text>
</comment>
<feature type="binding site" evidence="1">
    <location>
        <position position="97"/>
    </location>
    <ligand>
        <name>S-adenosyl-L-methionine</name>
        <dbReference type="ChEBI" id="CHEBI:59789"/>
    </ligand>
</feature>
<dbReference type="PANTHER" id="PTHR37426:SF1">
    <property type="entry name" value="RIBOSOMAL RNA LARGE SUBUNIT METHYLTRANSFERASE J"/>
    <property type="match status" value="1"/>
</dbReference>
<dbReference type="PANTHER" id="PTHR37426">
    <property type="entry name" value="RIBOSOMAL RNA LARGE SUBUNIT METHYLTRANSFERASE J"/>
    <property type="match status" value="1"/>
</dbReference>
<gene>
    <name evidence="1 2" type="primary">rlmJ</name>
    <name evidence="2" type="ORF">PSM7751_03234</name>
</gene>
<dbReference type="EC" id="2.1.1.266" evidence="1"/>
<dbReference type="GO" id="GO:0005829">
    <property type="term" value="C:cytosol"/>
    <property type="evidence" value="ECO:0007669"/>
    <property type="project" value="TreeGrafter"/>
</dbReference>
<keyword evidence="1 2" id="KW-0489">Methyltransferase</keyword>
<feature type="active site" description="Proton acceptor" evidence="1">
    <location>
        <position position="159"/>
    </location>
</feature>
<comment type="catalytic activity">
    <reaction evidence="1">
        <text>adenosine(2030) in 23S rRNA + S-adenosyl-L-methionine = N(6)-methyladenosine(2030) in 23S rRNA + S-adenosyl-L-homocysteine + H(+)</text>
        <dbReference type="Rhea" id="RHEA:43736"/>
        <dbReference type="Rhea" id="RHEA-COMP:10668"/>
        <dbReference type="Rhea" id="RHEA-COMP:10669"/>
        <dbReference type="ChEBI" id="CHEBI:15378"/>
        <dbReference type="ChEBI" id="CHEBI:57856"/>
        <dbReference type="ChEBI" id="CHEBI:59789"/>
        <dbReference type="ChEBI" id="CHEBI:74411"/>
        <dbReference type="ChEBI" id="CHEBI:74449"/>
        <dbReference type="EC" id="2.1.1.266"/>
    </reaction>
</comment>
<dbReference type="OrthoDB" id="9791274at2"/>
<evidence type="ECO:0000313" key="3">
    <source>
        <dbReference type="Proteomes" id="UP000193963"/>
    </source>
</evidence>
<comment type="subunit">
    <text evidence="1">Monomer.</text>
</comment>
<dbReference type="AlphaFoldDB" id="A0A1X6ZVW8"/>
<reference evidence="2 3" key="1">
    <citation type="submission" date="2017-03" db="EMBL/GenBank/DDBJ databases">
        <authorList>
            <person name="Afonso C.L."/>
            <person name="Miller P.J."/>
            <person name="Scott M.A."/>
            <person name="Spackman E."/>
            <person name="Goraichik I."/>
            <person name="Dimitrov K.M."/>
            <person name="Suarez D.L."/>
            <person name="Swayne D.E."/>
        </authorList>
    </citation>
    <scope>NUCLEOTIDE SEQUENCE [LARGE SCALE GENOMIC DNA]</scope>
    <source>
        <strain evidence="2 3">CECT 7751</strain>
    </source>
</reference>
<dbReference type="InterPro" id="IPR007473">
    <property type="entry name" value="RlmJ"/>
</dbReference>
<organism evidence="2 3">
    <name type="scientific">Pseudooceanicola marinus</name>
    <dbReference type="NCBI Taxonomy" id="396013"/>
    <lineage>
        <taxon>Bacteria</taxon>
        <taxon>Pseudomonadati</taxon>
        <taxon>Pseudomonadota</taxon>
        <taxon>Alphaproteobacteria</taxon>
        <taxon>Rhodobacterales</taxon>
        <taxon>Paracoccaceae</taxon>
        <taxon>Pseudooceanicola</taxon>
    </lineage>
</organism>
<dbReference type="RefSeq" id="WP_085889241.1">
    <property type="nucleotide sequence ID" value="NZ_FWFN01000006.1"/>
</dbReference>
<dbReference type="GO" id="GO:0070475">
    <property type="term" value="P:rRNA base methylation"/>
    <property type="evidence" value="ECO:0007669"/>
    <property type="project" value="UniProtKB-UniRule"/>
</dbReference>
<dbReference type="Proteomes" id="UP000193963">
    <property type="component" value="Unassembled WGS sequence"/>
</dbReference>
<dbReference type="GO" id="GO:0036307">
    <property type="term" value="F:23S rRNA (adenine(2030)-N(6))-methyltransferase activity"/>
    <property type="evidence" value="ECO:0007669"/>
    <property type="project" value="UniProtKB-UniRule"/>
</dbReference>
<dbReference type="SUPFAM" id="SSF53335">
    <property type="entry name" value="S-adenosyl-L-methionine-dependent methyltransferases"/>
    <property type="match status" value="1"/>
</dbReference>
<dbReference type="HAMAP" id="MF_00934">
    <property type="entry name" value="23SrRNA_methyltr_J"/>
    <property type="match status" value="1"/>
</dbReference>
<feature type="binding site" evidence="1">
    <location>
        <position position="42"/>
    </location>
    <ligand>
        <name>S-adenosyl-L-methionine</name>
        <dbReference type="ChEBI" id="CHEBI:59789"/>
    </ligand>
</feature>
<accession>A0A1X6ZVW8</accession>
<keyword evidence="3" id="KW-1185">Reference proteome</keyword>
<sequence>MLSYQHIYHAGNPADLHKHALLAAMLERLTEKPKPLTYLETHSGRALYDLSSAEALKTGEAAAGVGALAGRLPADHPFVKVLTRVRADHGGTAYPGSPLIAAEMLREGDSLHLAELHPQEGAALQAAMGRRAKVHLQDGYEMAMSLCPPEPRRGLLMIDPSYEVKTEYVRIPDVVKKLHRAWNVGVLVIWYPILRDGRHAPMLRALEALDLPKVLRSEVGFPPVREGHGMIGSGMFVVNTPFGTEEEAARLAALFAEAT</sequence>
<dbReference type="InterPro" id="IPR029063">
    <property type="entry name" value="SAM-dependent_MTases_sf"/>
</dbReference>
<dbReference type="Gene3D" id="3.40.50.150">
    <property type="entry name" value="Vaccinia Virus protein VP39"/>
    <property type="match status" value="1"/>
</dbReference>
<dbReference type="GO" id="GO:0003723">
    <property type="term" value="F:RNA binding"/>
    <property type="evidence" value="ECO:0007669"/>
    <property type="project" value="UniProtKB-UniRule"/>
</dbReference>
<feature type="binding site" evidence="1">
    <location>
        <position position="159"/>
    </location>
    <ligand>
        <name>S-adenosyl-L-methionine</name>
        <dbReference type="ChEBI" id="CHEBI:59789"/>
    </ligand>
</feature>
<feature type="binding site" evidence="1">
    <location>
        <position position="115"/>
    </location>
    <ligand>
        <name>S-adenosyl-L-methionine</name>
        <dbReference type="ChEBI" id="CHEBI:59789"/>
    </ligand>
</feature>
<name>A0A1X6ZVW8_9RHOB</name>
<keyword evidence="1" id="KW-0698">rRNA processing</keyword>
<proteinExistence type="inferred from homology"/>
<protein>
    <recommendedName>
        <fullName evidence="1">Ribosomal RNA large subunit methyltransferase J</fullName>
        <ecNumber evidence="1">2.1.1.266</ecNumber>
    </recommendedName>
    <alternativeName>
        <fullName evidence="1">23S rRNA (adenine(2030)-N6)-methyltransferase</fullName>
    </alternativeName>
    <alternativeName>
        <fullName evidence="1">23S rRNA m6A2030 methyltransferase</fullName>
    </alternativeName>
</protein>
<keyword evidence="1 2" id="KW-0808">Transferase</keyword>
<dbReference type="Pfam" id="PF04378">
    <property type="entry name" value="RsmJ"/>
    <property type="match status" value="1"/>
</dbReference>
<feature type="binding site" evidence="1">
    <location>
        <begin position="138"/>
        <end position="139"/>
    </location>
    <ligand>
        <name>S-adenosyl-L-methionine</name>
        <dbReference type="ChEBI" id="CHEBI:59789"/>
    </ligand>
</feature>
<evidence type="ECO:0000313" key="2">
    <source>
        <dbReference type="EMBL" id="SLN63170.1"/>
    </source>
</evidence>
<feature type="site" description="Interaction with substrate rRNA" evidence="1">
    <location>
        <position position="4"/>
    </location>
</feature>
<evidence type="ECO:0000256" key="1">
    <source>
        <dbReference type="HAMAP-Rule" id="MF_00934"/>
    </source>
</evidence>
<comment type="function">
    <text evidence="1">Specifically methylates the adenine in position 2030 of 23S rRNA.</text>
</comment>
<keyword evidence="1" id="KW-0694">RNA-binding</keyword>
<keyword evidence="1" id="KW-0949">S-adenosyl-L-methionine</keyword>